<evidence type="ECO:0000313" key="2">
    <source>
        <dbReference type="EMBL" id="AFD55500.1"/>
    </source>
</evidence>
<organism evidence="2 3">
    <name type="scientific">Riemerella anatipestifer (strain ATCC 11845 / DSM 15868 / JCM 9532 / NCTC 11014)</name>
    <dbReference type="NCBI Taxonomy" id="693978"/>
    <lineage>
        <taxon>Bacteria</taxon>
        <taxon>Pseudomonadati</taxon>
        <taxon>Bacteroidota</taxon>
        <taxon>Flavobacteriia</taxon>
        <taxon>Flavobacteriales</taxon>
        <taxon>Weeksellaceae</taxon>
        <taxon>Riemerella</taxon>
    </lineage>
</organism>
<evidence type="ECO:0000313" key="3">
    <source>
        <dbReference type="Proteomes" id="UP000010093"/>
    </source>
</evidence>
<accession>H8MDF1</accession>
<dbReference type="EMBL" id="CP003388">
    <property type="protein sequence ID" value="AFD55500.1"/>
    <property type="molecule type" value="Genomic_DNA"/>
</dbReference>
<evidence type="ECO:0000256" key="1">
    <source>
        <dbReference type="SAM" id="Phobius"/>
    </source>
</evidence>
<proteinExistence type="predicted"/>
<keyword evidence="1" id="KW-0812">Transmembrane</keyword>
<dbReference type="Proteomes" id="UP000010093">
    <property type="component" value="Chromosome"/>
</dbReference>
<sequence>MDKRYLNNERFHFSGTGNEMFRGFTRLILFYIIVMTFYSLFLFALKSPLLAILFCI</sequence>
<dbReference type="HOGENOM" id="CLU_3011452_0_0_10"/>
<dbReference type="PATRIC" id="fig|693978.17.peg.537"/>
<dbReference type="AlphaFoldDB" id="H8MDF1"/>
<keyword evidence="1" id="KW-0472">Membrane</keyword>
<dbReference type="KEGG" id="rai:RA0C_0523"/>
<reference evidence="2 3" key="1">
    <citation type="journal article" date="2012" name="J. Bacteriol.">
        <title>Complete genome sequence of Riemerella anatipestifer reference strain.</title>
        <authorList>
            <person name="Wang X."/>
            <person name="Zhu D."/>
            <person name="Wang M."/>
            <person name="Cheng A."/>
            <person name="Jia R."/>
            <person name="Zhou Y."/>
            <person name="Chen Z."/>
            <person name="Luo Q."/>
            <person name="Liu F."/>
            <person name="Wang Y."/>
            <person name="Chen X.Y."/>
        </authorList>
    </citation>
    <scope>NUCLEOTIDE SEQUENCE [LARGE SCALE GENOMIC DNA]</scope>
    <source>
        <strain evidence="3">DSM 15868</strain>
    </source>
</reference>
<protein>
    <submittedName>
        <fullName evidence="2">Uncharacterized protein</fullName>
    </submittedName>
</protein>
<feature type="transmembrane region" description="Helical" evidence="1">
    <location>
        <begin position="28"/>
        <end position="55"/>
    </location>
</feature>
<gene>
    <name evidence="2" type="ORF">RA0C_0523</name>
</gene>
<name>H8MDF1_RIEAD</name>
<keyword evidence="1" id="KW-1133">Transmembrane helix</keyword>